<protein>
    <submittedName>
        <fullName evidence="1">Uncharacterized protein</fullName>
    </submittedName>
</protein>
<dbReference type="EMBL" id="ML739279">
    <property type="protein sequence ID" value="KAE8349737.1"/>
    <property type="molecule type" value="Genomic_DNA"/>
</dbReference>
<evidence type="ECO:0000313" key="2">
    <source>
        <dbReference type="Proteomes" id="UP000327118"/>
    </source>
</evidence>
<evidence type="ECO:0000313" key="1">
    <source>
        <dbReference type="EMBL" id="KAE8349737.1"/>
    </source>
</evidence>
<keyword evidence="2" id="KW-1185">Reference proteome</keyword>
<reference evidence="2" key="1">
    <citation type="submission" date="2019-04" db="EMBL/GenBank/DDBJ databases">
        <title>Friends and foes A comparative genomics studyof 23 Aspergillus species from section Flavi.</title>
        <authorList>
            <consortium name="DOE Joint Genome Institute"/>
            <person name="Kjaerbolling I."/>
            <person name="Vesth T."/>
            <person name="Frisvad J.C."/>
            <person name="Nybo J.L."/>
            <person name="Theobald S."/>
            <person name="Kildgaard S."/>
            <person name="Isbrandt T."/>
            <person name="Kuo A."/>
            <person name="Sato A."/>
            <person name="Lyhne E.K."/>
            <person name="Kogle M.E."/>
            <person name="Wiebenga A."/>
            <person name="Kun R.S."/>
            <person name="Lubbers R.J."/>
            <person name="Makela M.R."/>
            <person name="Barry K."/>
            <person name="Chovatia M."/>
            <person name="Clum A."/>
            <person name="Daum C."/>
            <person name="Haridas S."/>
            <person name="He G."/>
            <person name="LaButti K."/>
            <person name="Lipzen A."/>
            <person name="Mondo S."/>
            <person name="Riley R."/>
            <person name="Salamov A."/>
            <person name="Simmons B.A."/>
            <person name="Magnuson J.K."/>
            <person name="Henrissat B."/>
            <person name="Mortensen U.H."/>
            <person name="Larsen T.O."/>
            <person name="Devries R.P."/>
            <person name="Grigoriev I.V."/>
            <person name="Machida M."/>
            <person name="Baker S.E."/>
            <person name="Andersen M.R."/>
        </authorList>
    </citation>
    <scope>NUCLEOTIDE SEQUENCE [LARGE SCALE GENOMIC DNA]</scope>
    <source>
        <strain evidence="2">CBS 553.77</strain>
    </source>
</reference>
<accession>A0A5N6YWB0</accession>
<proteinExistence type="predicted"/>
<organism evidence="1 2">
    <name type="scientific">Aspergillus coremiiformis</name>
    <dbReference type="NCBI Taxonomy" id="138285"/>
    <lineage>
        <taxon>Eukaryota</taxon>
        <taxon>Fungi</taxon>
        <taxon>Dikarya</taxon>
        <taxon>Ascomycota</taxon>
        <taxon>Pezizomycotina</taxon>
        <taxon>Eurotiomycetes</taxon>
        <taxon>Eurotiomycetidae</taxon>
        <taxon>Eurotiales</taxon>
        <taxon>Aspergillaceae</taxon>
        <taxon>Aspergillus</taxon>
        <taxon>Aspergillus subgen. Circumdati</taxon>
    </lineage>
</organism>
<gene>
    <name evidence="1" type="ORF">BDV28DRAFT_140590</name>
</gene>
<dbReference type="AlphaFoldDB" id="A0A5N6YWB0"/>
<name>A0A5N6YWB0_9EURO</name>
<dbReference type="Proteomes" id="UP000327118">
    <property type="component" value="Unassembled WGS sequence"/>
</dbReference>
<sequence length="110" mass="12678">MGKNPTRFVVIRKISRQMFEELDVGGNSLTFRPEYLPNLEITVLQLHMSALLHNMVTTLFKVLFEKQASSMGIPSTEYAFRQNTLHHSSDKDKEPGECFYPKLEVLKNDC</sequence>